<keyword evidence="3" id="KW-1185">Reference proteome</keyword>
<keyword evidence="1" id="KW-0732">Signal</keyword>
<evidence type="ECO:0000313" key="2">
    <source>
        <dbReference type="EMBL" id="MET3525282.1"/>
    </source>
</evidence>
<dbReference type="Proteomes" id="UP001549110">
    <property type="component" value="Unassembled WGS sequence"/>
</dbReference>
<organism evidence="2 3">
    <name type="scientific">Phenylobacterium koreense</name>
    <dbReference type="NCBI Taxonomy" id="266125"/>
    <lineage>
        <taxon>Bacteria</taxon>
        <taxon>Pseudomonadati</taxon>
        <taxon>Pseudomonadota</taxon>
        <taxon>Alphaproteobacteria</taxon>
        <taxon>Caulobacterales</taxon>
        <taxon>Caulobacteraceae</taxon>
        <taxon>Phenylobacterium</taxon>
    </lineage>
</organism>
<evidence type="ECO:0000256" key="1">
    <source>
        <dbReference type="SAM" id="SignalP"/>
    </source>
</evidence>
<feature type="chain" id="PRO_5045099775" description="YbjN domain-containing protein" evidence="1">
    <location>
        <begin position="24"/>
        <end position="157"/>
    </location>
</feature>
<gene>
    <name evidence="2" type="ORF">ABID41_000377</name>
</gene>
<protein>
    <recommendedName>
        <fullName evidence="4">YbjN domain-containing protein</fullName>
    </recommendedName>
</protein>
<feature type="signal peptide" evidence="1">
    <location>
        <begin position="1"/>
        <end position="23"/>
    </location>
</feature>
<dbReference type="RefSeq" id="WP_331928251.1">
    <property type="nucleotide sequence ID" value="NZ_JBEPLU010000001.1"/>
</dbReference>
<comment type="caution">
    <text evidence="2">The sequence shown here is derived from an EMBL/GenBank/DDBJ whole genome shotgun (WGS) entry which is preliminary data.</text>
</comment>
<dbReference type="Pfam" id="PF10722">
    <property type="entry name" value="YbjN"/>
    <property type="match status" value="1"/>
</dbReference>
<evidence type="ECO:0008006" key="4">
    <source>
        <dbReference type="Google" id="ProtNLM"/>
    </source>
</evidence>
<name>A0ABV2EEB9_9CAUL</name>
<dbReference type="EMBL" id="JBEPLU010000001">
    <property type="protein sequence ID" value="MET3525282.1"/>
    <property type="molecule type" value="Genomic_DNA"/>
</dbReference>
<dbReference type="InterPro" id="IPR019660">
    <property type="entry name" value="Put_sensory_transdc_reg_YbjN"/>
</dbReference>
<sequence length="157" mass="16955">MMRYRGAAAMAAAACVLAGSASAAGLPGGGMTARELQAWLTESGYEAELDRGEDGDPYLKAVADGVNFEVHLYDCKGERCASMQLTAGFDVDGKIGVDRANGWNTENRYLDCYVDDEGDPWFTYDINLSPGGTREALDDNFAIWLSFVPDMKAMAGW</sequence>
<proteinExistence type="predicted"/>
<evidence type="ECO:0000313" key="3">
    <source>
        <dbReference type="Proteomes" id="UP001549110"/>
    </source>
</evidence>
<reference evidence="2 3" key="1">
    <citation type="submission" date="2024-06" db="EMBL/GenBank/DDBJ databases">
        <title>Genomic Encyclopedia of Type Strains, Phase IV (KMG-IV): sequencing the most valuable type-strain genomes for metagenomic binning, comparative biology and taxonomic classification.</title>
        <authorList>
            <person name="Goeker M."/>
        </authorList>
    </citation>
    <scope>NUCLEOTIDE SEQUENCE [LARGE SCALE GENOMIC DNA]</scope>
    <source>
        <strain evidence="2 3">DSM 17809</strain>
    </source>
</reference>
<accession>A0ABV2EEB9</accession>
<dbReference type="CDD" id="cd17511">
    <property type="entry name" value="YbjN_AmyR-like"/>
    <property type="match status" value="1"/>
</dbReference>